<keyword evidence="3" id="KW-1185">Reference proteome</keyword>
<protein>
    <submittedName>
        <fullName evidence="4">Uncharacterized protein</fullName>
    </submittedName>
</protein>
<feature type="transmembrane region" description="Helical" evidence="1">
    <location>
        <begin position="74"/>
        <end position="102"/>
    </location>
</feature>
<dbReference type="AlphaFoldDB" id="A0A914WD94"/>
<feature type="chain" id="PRO_5036813354" evidence="2">
    <location>
        <begin position="27"/>
        <end position="135"/>
    </location>
</feature>
<dbReference type="WBParaSite" id="PSAMB.scaffold378size53905.g5370.t1">
    <property type="protein sequence ID" value="PSAMB.scaffold378size53905.g5370.t1"/>
    <property type="gene ID" value="PSAMB.scaffold378size53905.g5370"/>
</dbReference>
<organism evidence="3 4">
    <name type="scientific">Plectus sambesii</name>
    <dbReference type="NCBI Taxonomy" id="2011161"/>
    <lineage>
        <taxon>Eukaryota</taxon>
        <taxon>Metazoa</taxon>
        <taxon>Ecdysozoa</taxon>
        <taxon>Nematoda</taxon>
        <taxon>Chromadorea</taxon>
        <taxon>Plectida</taxon>
        <taxon>Plectina</taxon>
        <taxon>Plectoidea</taxon>
        <taxon>Plectidae</taxon>
        <taxon>Plectus</taxon>
    </lineage>
</organism>
<keyword evidence="1" id="KW-1133">Transmembrane helix</keyword>
<reference evidence="4" key="1">
    <citation type="submission" date="2022-11" db="UniProtKB">
        <authorList>
            <consortium name="WormBaseParasite"/>
        </authorList>
    </citation>
    <scope>IDENTIFICATION</scope>
</reference>
<keyword evidence="1" id="KW-0812">Transmembrane</keyword>
<sequence>MVRRSFDYILCSVGVLLLVLSFPVEARTTINSQAIECYANKTDCTKVCKNECYLIDNCNGEPSRYICLPISPTLLIILIVAVCLISALCCCCCVGVIICCAVKMARRRRTTGQVVFDGKSTAIETGRTSSDRPPQ</sequence>
<keyword evidence="2" id="KW-0732">Signal</keyword>
<proteinExistence type="predicted"/>
<evidence type="ECO:0000256" key="2">
    <source>
        <dbReference type="SAM" id="SignalP"/>
    </source>
</evidence>
<evidence type="ECO:0000256" key="1">
    <source>
        <dbReference type="SAM" id="Phobius"/>
    </source>
</evidence>
<keyword evidence="1" id="KW-0472">Membrane</keyword>
<feature type="signal peptide" evidence="2">
    <location>
        <begin position="1"/>
        <end position="26"/>
    </location>
</feature>
<evidence type="ECO:0000313" key="3">
    <source>
        <dbReference type="Proteomes" id="UP000887566"/>
    </source>
</evidence>
<evidence type="ECO:0000313" key="4">
    <source>
        <dbReference type="WBParaSite" id="PSAMB.scaffold378size53905.g5370.t1"/>
    </source>
</evidence>
<name>A0A914WD94_9BILA</name>
<accession>A0A914WD94</accession>
<dbReference type="Proteomes" id="UP000887566">
    <property type="component" value="Unplaced"/>
</dbReference>